<dbReference type="InterPro" id="IPR001173">
    <property type="entry name" value="Glyco_trans_2-like"/>
</dbReference>
<reference evidence="2 4" key="1">
    <citation type="journal article" date="2016" name="Front. Microbiol.">
        <title>Genome Sequence of the Piezophilic, Mesophilic Sulfate-Reducing Bacterium Desulfovibrio indicus J2T.</title>
        <authorList>
            <person name="Cao J."/>
            <person name="Maignien L."/>
            <person name="Shao Z."/>
            <person name="Alain K."/>
            <person name="Jebbar M."/>
        </authorList>
    </citation>
    <scope>NUCLEOTIDE SEQUENCE [LARGE SCALE GENOMIC DNA]</scope>
    <source>
        <strain evidence="2 4">J2</strain>
    </source>
</reference>
<dbReference type="Gene3D" id="3.90.550.10">
    <property type="entry name" value="Spore Coat Polysaccharide Biosynthesis Protein SpsA, Chain A"/>
    <property type="match status" value="1"/>
</dbReference>
<dbReference type="SUPFAM" id="SSF53448">
    <property type="entry name" value="Nucleotide-diphospho-sugar transferases"/>
    <property type="match status" value="1"/>
</dbReference>
<dbReference type="Pfam" id="PF00535">
    <property type="entry name" value="Glycos_transf_2"/>
    <property type="match status" value="1"/>
</dbReference>
<evidence type="ECO:0000259" key="1">
    <source>
        <dbReference type="Pfam" id="PF00535"/>
    </source>
</evidence>
<keyword evidence="4" id="KW-1185">Reference proteome</keyword>
<dbReference type="Proteomes" id="UP000295506">
    <property type="component" value="Unassembled WGS sequence"/>
</dbReference>
<feature type="domain" description="Glycosyltransferase 2-like" evidence="1">
    <location>
        <begin position="5"/>
        <end position="191"/>
    </location>
</feature>
<name>A0A126QJW4_9BACT</name>
<dbReference type="KEGG" id="dej:AWY79_02570"/>
<dbReference type="EMBL" id="SOBK01000010">
    <property type="protein sequence ID" value="TDT86954.1"/>
    <property type="molecule type" value="Genomic_DNA"/>
</dbReference>
<proteinExistence type="predicted"/>
<dbReference type="InterPro" id="IPR029044">
    <property type="entry name" value="Nucleotide-diphossugar_trans"/>
</dbReference>
<organism evidence="3 5">
    <name type="scientific">Pseudodesulfovibrio indicus</name>
    <dbReference type="NCBI Taxonomy" id="1716143"/>
    <lineage>
        <taxon>Bacteria</taxon>
        <taxon>Pseudomonadati</taxon>
        <taxon>Thermodesulfobacteriota</taxon>
        <taxon>Desulfovibrionia</taxon>
        <taxon>Desulfovibrionales</taxon>
        <taxon>Desulfovibrionaceae</taxon>
    </lineage>
</organism>
<dbReference type="EMBL" id="CP014206">
    <property type="protein sequence ID" value="AMK10077.1"/>
    <property type="molecule type" value="Genomic_DNA"/>
</dbReference>
<accession>A0A126QJW4</accession>
<dbReference type="InterPro" id="IPR050834">
    <property type="entry name" value="Glycosyltransf_2"/>
</dbReference>
<gene>
    <name evidence="2" type="ORF">AWY79_02570</name>
    <name evidence="3" type="ORF">EDC59_11035</name>
</gene>
<dbReference type="AlphaFoldDB" id="A0A126QJW4"/>
<evidence type="ECO:0000313" key="3">
    <source>
        <dbReference type="EMBL" id="TDT86954.1"/>
    </source>
</evidence>
<protein>
    <submittedName>
        <fullName evidence="3">Glycosyl transferase family 2</fullName>
    </submittedName>
</protein>
<dbReference type="OrthoDB" id="5379872at2"/>
<dbReference type="PANTHER" id="PTHR43685">
    <property type="entry name" value="GLYCOSYLTRANSFERASE"/>
    <property type="match status" value="1"/>
</dbReference>
<evidence type="ECO:0000313" key="5">
    <source>
        <dbReference type="Proteomes" id="UP000295506"/>
    </source>
</evidence>
<dbReference type="PANTHER" id="PTHR43685:SF2">
    <property type="entry name" value="GLYCOSYLTRANSFERASE 2-LIKE DOMAIN-CONTAINING PROTEIN"/>
    <property type="match status" value="1"/>
</dbReference>
<evidence type="ECO:0000313" key="2">
    <source>
        <dbReference type="EMBL" id="AMK10077.1"/>
    </source>
</evidence>
<dbReference type="GO" id="GO:0016740">
    <property type="term" value="F:transferase activity"/>
    <property type="evidence" value="ECO:0007669"/>
    <property type="project" value="UniProtKB-KW"/>
</dbReference>
<evidence type="ECO:0000313" key="4">
    <source>
        <dbReference type="Proteomes" id="UP000055611"/>
    </source>
</evidence>
<sequence length="266" mass="30580">MNRISVVVPSYNHAGYIEACLDSIYFQDYEEMEIIIVDDCSTDGSAEIIEQWLAGVETDTASYVADHDETAGRLIRAEHKRYEKNRAITFLRNERNLGSTATYNRGFRAATGEYCAFVASDDLCHPQLFSTLARPLNRGEADFAYADMFVVDDALRILREFKLPDYDFETCFCRWYLCGVATLYRRELHERLGYYDETCKADDHELHLRFAMNGARFAHVPKTLYSVRSHQGREVGLHAPDRFDALLEASKALTLKARQWLEAQRG</sequence>
<dbReference type="Proteomes" id="UP000055611">
    <property type="component" value="Chromosome"/>
</dbReference>
<reference evidence="3 5" key="2">
    <citation type="submission" date="2019-03" db="EMBL/GenBank/DDBJ databases">
        <title>Genomic Encyclopedia of Type Strains, Phase IV (KMG-IV): sequencing the most valuable type-strain genomes for metagenomic binning, comparative biology and taxonomic classification.</title>
        <authorList>
            <person name="Goeker M."/>
        </authorList>
    </citation>
    <scope>NUCLEOTIDE SEQUENCE [LARGE SCALE GENOMIC DNA]</scope>
    <source>
        <strain evidence="3 5">DSM 101483</strain>
    </source>
</reference>
<keyword evidence="3" id="KW-0808">Transferase</keyword>
<dbReference type="RefSeq" id="WP_066799839.1">
    <property type="nucleotide sequence ID" value="NZ_CP014206.1"/>
</dbReference>